<feature type="region of interest" description="Disordered" evidence="1">
    <location>
        <begin position="48"/>
        <end position="91"/>
    </location>
</feature>
<name>A0A8J2MWR3_9NEOP</name>
<feature type="compositionally biased region" description="Basic residues" evidence="1">
    <location>
        <begin position="16"/>
        <end position="25"/>
    </location>
</feature>
<protein>
    <submittedName>
        <fullName evidence="2">(African queen) hypothetical protein</fullName>
    </submittedName>
</protein>
<dbReference type="AlphaFoldDB" id="A0A8J2MWR3"/>
<organism evidence="2 3">
    <name type="scientific">Danaus chrysippus</name>
    <name type="common">African queen</name>
    <dbReference type="NCBI Taxonomy" id="151541"/>
    <lineage>
        <taxon>Eukaryota</taxon>
        <taxon>Metazoa</taxon>
        <taxon>Ecdysozoa</taxon>
        <taxon>Arthropoda</taxon>
        <taxon>Hexapoda</taxon>
        <taxon>Insecta</taxon>
        <taxon>Pterygota</taxon>
        <taxon>Neoptera</taxon>
        <taxon>Endopterygota</taxon>
        <taxon>Lepidoptera</taxon>
        <taxon>Glossata</taxon>
        <taxon>Ditrysia</taxon>
        <taxon>Papilionoidea</taxon>
        <taxon>Nymphalidae</taxon>
        <taxon>Danainae</taxon>
        <taxon>Danaini</taxon>
        <taxon>Danaina</taxon>
        <taxon>Danaus</taxon>
        <taxon>Anosia</taxon>
    </lineage>
</organism>
<evidence type="ECO:0000313" key="3">
    <source>
        <dbReference type="Proteomes" id="UP000789524"/>
    </source>
</evidence>
<proteinExistence type="predicted"/>
<dbReference type="Proteomes" id="UP000789524">
    <property type="component" value="Unassembled WGS sequence"/>
</dbReference>
<dbReference type="EMBL" id="CAKASE010000043">
    <property type="protein sequence ID" value="CAG9558219.1"/>
    <property type="molecule type" value="Genomic_DNA"/>
</dbReference>
<gene>
    <name evidence="2" type="ORF">DCHRY22_LOCUS408</name>
</gene>
<accession>A0A8J2MWR3</accession>
<reference evidence="2" key="1">
    <citation type="submission" date="2021-09" db="EMBL/GenBank/DDBJ databases">
        <authorList>
            <person name="Martin H S."/>
        </authorList>
    </citation>
    <scope>NUCLEOTIDE SEQUENCE</scope>
</reference>
<feature type="region of interest" description="Disordered" evidence="1">
    <location>
        <begin position="1"/>
        <end position="30"/>
    </location>
</feature>
<keyword evidence="3" id="KW-1185">Reference proteome</keyword>
<evidence type="ECO:0000313" key="2">
    <source>
        <dbReference type="EMBL" id="CAG9558219.1"/>
    </source>
</evidence>
<evidence type="ECO:0000256" key="1">
    <source>
        <dbReference type="SAM" id="MobiDB-lite"/>
    </source>
</evidence>
<sequence>MSTDSEEGEPLPPVAKKPRKQRMPRRPTNIERLDRLEEMIEKVTVNCNGSGAGVVDSRRERRGALRRPYVTRPPPAMPASPHPANSKIASQPTNTPYAANYVFLYLYFSGSI</sequence>
<comment type="caution">
    <text evidence="2">The sequence shown here is derived from an EMBL/GenBank/DDBJ whole genome shotgun (WGS) entry which is preliminary data.</text>
</comment>
<feature type="compositionally biased region" description="Pro residues" evidence="1">
    <location>
        <begin position="71"/>
        <end position="81"/>
    </location>
</feature>